<evidence type="ECO:0000313" key="14">
    <source>
        <dbReference type="Proteomes" id="UP000311919"/>
    </source>
</evidence>
<dbReference type="PANTHER" id="PTHR30622:SF3">
    <property type="entry name" value="UNDECAPRENYL-DIPHOSPHATASE"/>
    <property type="match status" value="1"/>
</dbReference>
<evidence type="ECO:0000256" key="12">
    <source>
        <dbReference type="SAM" id="MobiDB-lite"/>
    </source>
</evidence>
<keyword evidence="14" id="KW-1185">Reference proteome</keyword>
<dbReference type="InterPro" id="IPR003824">
    <property type="entry name" value="UppP"/>
</dbReference>
<gene>
    <name evidence="13" type="ORF">EWB00_000837</name>
</gene>
<feature type="region of interest" description="Disordered" evidence="12">
    <location>
        <begin position="162"/>
        <end position="181"/>
    </location>
</feature>
<evidence type="ECO:0000313" key="13">
    <source>
        <dbReference type="EMBL" id="TNN04629.1"/>
    </source>
</evidence>
<dbReference type="GO" id="GO:0050380">
    <property type="term" value="F:undecaprenyl-diphosphatase activity"/>
    <property type="evidence" value="ECO:0007669"/>
    <property type="project" value="UniProtKB-EC"/>
</dbReference>
<dbReference type="AlphaFoldDB" id="A0A4Z2CK59"/>
<dbReference type="PANTHER" id="PTHR30622">
    <property type="entry name" value="UNDECAPRENYL-DIPHOSPHATASE"/>
    <property type="match status" value="1"/>
</dbReference>
<keyword evidence="5" id="KW-1003">Cell membrane</keyword>
<evidence type="ECO:0000256" key="11">
    <source>
        <dbReference type="ARBA" id="ARBA00047594"/>
    </source>
</evidence>
<sequence>MFNIVIQLGANPGGGRPVLADLLDRHGRPRQARSGFDSLRAQPIDRLHSRRRHRRPGQEAYRGAAAPAQGGRHRADRRRYCDPGHRAAVKPGTTRGIAAVPAKTALGVGFLQCLAMIPGVSRSGATILGALTLGVERRTAAEFSFFLAIPTMLGASVVETAGASGRNARRQQHRPPGDRGRLRRVLHRRTAGGALVSSASSANMDLGHSPGIESSPEASHWRC</sequence>
<dbReference type="EC" id="3.6.1.27" evidence="3"/>
<feature type="region of interest" description="Disordered" evidence="12">
    <location>
        <begin position="197"/>
        <end position="223"/>
    </location>
</feature>
<keyword evidence="8" id="KW-1133">Transmembrane helix</keyword>
<evidence type="ECO:0000256" key="4">
    <source>
        <dbReference type="ARBA" id="ARBA00021581"/>
    </source>
</evidence>
<reference evidence="13 14" key="1">
    <citation type="submission" date="2019-03" db="EMBL/GenBank/DDBJ databases">
        <title>An improved genome assembly of the fluke Schistosoma japonicum.</title>
        <authorList>
            <person name="Hu W."/>
            <person name="Luo F."/>
            <person name="Yin M."/>
            <person name="Mo X."/>
            <person name="Sun C."/>
            <person name="Wu Q."/>
            <person name="Zhu B."/>
            <person name="Xiang M."/>
            <person name="Wang J."/>
            <person name="Wang Y."/>
            <person name="Zhang T."/>
            <person name="Xu B."/>
            <person name="Zheng H."/>
            <person name="Feng Z."/>
        </authorList>
    </citation>
    <scope>NUCLEOTIDE SEQUENCE [LARGE SCALE GENOMIC DNA]</scope>
    <source>
        <strain evidence="13">HuSjv2</strain>
        <tissue evidence="13">Worms</tissue>
    </source>
</reference>
<evidence type="ECO:0000256" key="9">
    <source>
        <dbReference type="ARBA" id="ARBA00023136"/>
    </source>
</evidence>
<comment type="similarity">
    <text evidence="2">Belongs to the UppP family.</text>
</comment>
<evidence type="ECO:0000256" key="1">
    <source>
        <dbReference type="ARBA" id="ARBA00004651"/>
    </source>
</evidence>
<dbReference type="EMBL" id="SKCS01001285">
    <property type="protein sequence ID" value="TNN04629.1"/>
    <property type="molecule type" value="Genomic_DNA"/>
</dbReference>
<evidence type="ECO:0000256" key="8">
    <source>
        <dbReference type="ARBA" id="ARBA00022989"/>
    </source>
</evidence>
<dbReference type="Pfam" id="PF02673">
    <property type="entry name" value="BacA"/>
    <property type="match status" value="1"/>
</dbReference>
<dbReference type="Proteomes" id="UP000311919">
    <property type="component" value="Unassembled WGS sequence"/>
</dbReference>
<organism evidence="13 14">
    <name type="scientific">Schistosoma japonicum</name>
    <name type="common">Blood fluke</name>
    <dbReference type="NCBI Taxonomy" id="6182"/>
    <lineage>
        <taxon>Eukaryota</taxon>
        <taxon>Metazoa</taxon>
        <taxon>Spiralia</taxon>
        <taxon>Lophotrochozoa</taxon>
        <taxon>Platyhelminthes</taxon>
        <taxon>Trematoda</taxon>
        <taxon>Digenea</taxon>
        <taxon>Strigeidida</taxon>
        <taxon>Schistosomatoidea</taxon>
        <taxon>Schistosomatidae</taxon>
        <taxon>Schistosoma</taxon>
    </lineage>
</organism>
<evidence type="ECO:0000256" key="3">
    <source>
        <dbReference type="ARBA" id="ARBA00012374"/>
    </source>
</evidence>
<keyword evidence="6" id="KW-0812">Transmembrane</keyword>
<evidence type="ECO:0000256" key="5">
    <source>
        <dbReference type="ARBA" id="ARBA00022475"/>
    </source>
</evidence>
<keyword evidence="7" id="KW-0378">Hydrolase</keyword>
<evidence type="ECO:0000256" key="7">
    <source>
        <dbReference type="ARBA" id="ARBA00022801"/>
    </source>
</evidence>
<evidence type="ECO:0000256" key="2">
    <source>
        <dbReference type="ARBA" id="ARBA00010621"/>
    </source>
</evidence>
<dbReference type="GO" id="GO:0005886">
    <property type="term" value="C:plasma membrane"/>
    <property type="evidence" value="ECO:0007669"/>
    <property type="project" value="UniProtKB-SubCell"/>
</dbReference>
<evidence type="ECO:0000256" key="6">
    <source>
        <dbReference type="ARBA" id="ARBA00022692"/>
    </source>
</evidence>
<protein>
    <recommendedName>
        <fullName evidence="4">Undecaprenyl-diphosphatase</fullName>
        <ecNumber evidence="3">3.6.1.27</ecNumber>
    </recommendedName>
    <alternativeName>
        <fullName evidence="10">Undecaprenyl pyrophosphate phosphatase</fullName>
    </alternativeName>
</protein>
<keyword evidence="9" id="KW-0472">Membrane</keyword>
<comment type="subcellular location">
    <subcellularLocation>
        <location evidence="1">Cell membrane</location>
        <topology evidence="1">Multi-pass membrane protein</topology>
    </subcellularLocation>
</comment>
<accession>A0A4Z2CK59</accession>
<feature type="region of interest" description="Disordered" evidence="12">
    <location>
        <begin position="40"/>
        <end position="78"/>
    </location>
</feature>
<proteinExistence type="inferred from homology"/>
<comment type="caution">
    <text evidence="13">The sequence shown here is derived from an EMBL/GenBank/DDBJ whole genome shotgun (WGS) entry which is preliminary data.</text>
</comment>
<name>A0A4Z2CK59_SCHJA</name>
<comment type="catalytic activity">
    <reaction evidence="11">
        <text>di-trans,octa-cis-undecaprenyl diphosphate + H2O = di-trans,octa-cis-undecaprenyl phosphate + phosphate + H(+)</text>
        <dbReference type="Rhea" id="RHEA:28094"/>
        <dbReference type="ChEBI" id="CHEBI:15377"/>
        <dbReference type="ChEBI" id="CHEBI:15378"/>
        <dbReference type="ChEBI" id="CHEBI:43474"/>
        <dbReference type="ChEBI" id="CHEBI:58405"/>
        <dbReference type="ChEBI" id="CHEBI:60392"/>
        <dbReference type="EC" id="3.6.1.27"/>
    </reaction>
</comment>
<evidence type="ECO:0000256" key="10">
    <source>
        <dbReference type="ARBA" id="ARBA00032707"/>
    </source>
</evidence>
<dbReference type="OrthoDB" id="8341128at2759"/>